<accession>A0A2I7SJU3</accession>
<keyword evidence="1" id="KW-1133">Transmembrane helix</keyword>
<organism evidence="2 3">
    <name type="scientific">Pseudotamlana carrageenivorans</name>
    <dbReference type="NCBI Taxonomy" id="2069432"/>
    <lineage>
        <taxon>Bacteria</taxon>
        <taxon>Pseudomonadati</taxon>
        <taxon>Bacteroidota</taxon>
        <taxon>Flavobacteriia</taxon>
        <taxon>Flavobacteriales</taxon>
        <taxon>Flavobacteriaceae</taxon>
        <taxon>Pseudotamlana</taxon>
    </lineage>
</organism>
<dbReference type="RefSeq" id="WP_102996138.1">
    <property type="nucleotide sequence ID" value="NZ_CP025938.1"/>
</dbReference>
<protein>
    <submittedName>
        <fullName evidence="2">Uncharacterized protein</fullName>
    </submittedName>
</protein>
<name>A0A2I7SJU3_9FLAO</name>
<keyword evidence="1" id="KW-0472">Membrane</keyword>
<keyword evidence="1" id="KW-0812">Transmembrane</keyword>
<evidence type="ECO:0000256" key="1">
    <source>
        <dbReference type="SAM" id="Phobius"/>
    </source>
</evidence>
<sequence length="65" mass="7226">MKYLNYILIVIGAFIAIYAKANANQNQYVLIGGIVVLMLGIYRVAKTVPSKSENEDLDNQDHNAL</sequence>
<dbReference type="AlphaFoldDB" id="A0A2I7SJU3"/>
<gene>
    <name evidence="2" type="ORF">C1A40_12255</name>
</gene>
<reference evidence="3" key="1">
    <citation type="submission" date="2018-01" db="EMBL/GenBank/DDBJ databases">
        <title>Complete genome of Tamlana sp. UJ94.</title>
        <authorList>
            <person name="Jung J."/>
            <person name="Chung D."/>
            <person name="Bae S.S."/>
            <person name="Baek K."/>
        </authorList>
    </citation>
    <scope>NUCLEOTIDE SEQUENCE [LARGE SCALE GENOMIC DNA]</scope>
    <source>
        <strain evidence="3">UJ94</strain>
    </source>
</reference>
<feature type="transmembrane region" description="Helical" evidence="1">
    <location>
        <begin position="6"/>
        <end position="21"/>
    </location>
</feature>
<keyword evidence="3" id="KW-1185">Reference proteome</keyword>
<proteinExistence type="predicted"/>
<dbReference type="Proteomes" id="UP000236592">
    <property type="component" value="Chromosome"/>
</dbReference>
<dbReference type="OrthoDB" id="1449787at2"/>
<feature type="transmembrane region" description="Helical" evidence="1">
    <location>
        <begin position="28"/>
        <end position="45"/>
    </location>
</feature>
<dbReference type="KEGG" id="taj:C1A40_12255"/>
<evidence type="ECO:0000313" key="3">
    <source>
        <dbReference type="Proteomes" id="UP000236592"/>
    </source>
</evidence>
<dbReference type="EMBL" id="CP025938">
    <property type="protein sequence ID" value="AUS06175.1"/>
    <property type="molecule type" value="Genomic_DNA"/>
</dbReference>
<evidence type="ECO:0000313" key="2">
    <source>
        <dbReference type="EMBL" id="AUS06175.1"/>
    </source>
</evidence>